<keyword evidence="4 7" id="KW-0238">DNA-binding</keyword>
<evidence type="ECO:0000256" key="6">
    <source>
        <dbReference type="ARBA" id="ARBA00024936"/>
    </source>
</evidence>
<protein>
    <recommendedName>
        <fullName evidence="7">HTH-type transcriptional regulator BetI</fullName>
    </recommendedName>
</protein>
<dbReference type="UniPathway" id="UPA00529"/>
<dbReference type="Proteomes" id="UP000245539">
    <property type="component" value="Unassembled WGS sequence"/>
</dbReference>
<dbReference type="Gene3D" id="1.10.357.10">
    <property type="entry name" value="Tetracycline Repressor, domain 2"/>
    <property type="match status" value="1"/>
</dbReference>
<dbReference type="PANTHER" id="PTHR43479:SF11">
    <property type="entry name" value="ACREF_ENVCD OPERON REPRESSOR-RELATED"/>
    <property type="match status" value="1"/>
</dbReference>
<evidence type="ECO:0000256" key="5">
    <source>
        <dbReference type="ARBA" id="ARBA00023163"/>
    </source>
</evidence>
<dbReference type="InterPro" id="IPR036271">
    <property type="entry name" value="Tet_transcr_reg_TetR-rel_C_sf"/>
</dbReference>
<gene>
    <name evidence="7" type="primary">betI</name>
    <name evidence="10" type="ORF">DKW60_11960</name>
</gene>
<dbReference type="InterPro" id="IPR001647">
    <property type="entry name" value="HTH_TetR"/>
</dbReference>
<dbReference type="SUPFAM" id="SSF48498">
    <property type="entry name" value="Tetracyclin repressor-like, C-terminal domain"/>
    <property type="match status" value="1"/>
</dbReference>
<dbReference type="RefSeq" id="WP_109837885.1">
    <property type="nucleotide sequence ID" value="NZ_QGKM01000030.1"/>
</dbReference>
<accession>A0A317CDZ9</accession>
<dbReference type="GO" id="GO:0045892">
    <property type="term" value="P:negative regulation of DNA-templated transcription"/>
    <property type="evidence" value="ECO:0007669"/>
    <property type="project" value="UniProtKB-UniRule"/>
</dbReference>
<organism evidence="10 11">
    <name type="scientific">Leucothrix pacifica</name>
    <dbReference type="NCBI Taxonomy" id="1247513"/>
    <lineage>
        <taxon>Bacteria</taxon>
        <taxon>Pseudomonadati</taxon>
        <taxon>Pseudomonadota</taxon>
        <taxon>Gammaproteobacteria</taxon>
        <taxon>Thiotrichales</taxon>
        <taxon>Thiotrichaceae</taxon>
        <taxon>Leucothrix</taxon>
    </lineage>
</organism>
<dbReference type="InterPro" id="IPR017757">
    <property type="entry name" value="Tscrpt_rep_BetI"/>
</dbReference>
<keyword evidence="11" id="KW-1185">Reference proteome</keyword>
<comment type="function">
    <text evidence="7">Repressor involved in choline regulation of the bet genes.</text>
</comment>
<evidence type="ECO:0000259" key="9">
    <source>
        <dbReference type="PROSITE" id="PS50977"/>
    </source>
</evidence>
<proteinExistence type="inferred from homology"/>
<comment type="function">
    <text evidence="6">Repressor involved in the biosynthesis of the osmoprotectant glycine betaine. It represses transcription of the choline transporter BetT and the genes of BetAB involved in the synthesis of glycine betaine.</text>
</comment>
<evidence type="ECO:0000256" key="1">
    <source>
        <dbReference type="ARBA" id="ARBA00004719"/>
    </source>
</evidence>
<keyword evidence="3 7" id="KW-0805">Transcription regulation</keyword>
<dbReference type="InterPro" id="IPR039538">
    <property type="entry name" value="BetI_C"/>
</dbReference>
<dbReference type="InterPro" id="IPR009057">
    <property type="entry name" value="Homeodomain-like_sf"/>
</dbReference>
<dbReference type="InterPro" id="IPR050624">
    <property type="entry name" value="HTH-type_Tx_Regulator"/>
</dbReference>
<keyword evidence="2 7" id="KW-0678">Repressor</keyword>
<dbReference type="GO" id="GO:0019285">
    <property type="term" value="P:glycine betaine biosynthetic process from choline"/>
    <property type="evidence" value="ECO:0007669"/>
    <property type="project" value="UniProtKB-UniRule"/>
</dbReference>
<dbReference type="EMBL" id="QGKM01000030">
    <property type="protein sequence ID" value="PWQ96915.1"/>
    <property type="molecule type" value="Genomic_DNA"/>
</dbReference>
<keyword evidence="5 7" id="KW-0804">Transcription</keyword>
<dbReference type="SUPFAM" id="SSF46689">
    <property type="entry name" value="Homeodomain-like"/>
    <property type="match status" value="1"/>
</dbReference>
<dbReference type="GO" id="GO:0003677">
    <property type="term" value="F:DNA binding"/>
    <property type="evidence" value="ECO:0007669"/>
    <property type="project" value="UniProtKB-UniRule"/>
</dbReference>
<reference evidence="10 11" key="1">
    <citation type="submission" date="2018-05" db="EMBL/GenBank/DDBJ databases">
        <title>Leucothrix arctica sp. nov., isolated from Arctic seawater.</title>
        <authorList>
            <person name="Choi A."/>
            <person name="Baek K."/>
        </authorList>
    </citation>
    <scope>NUCLEOTIDE SEQUENCE [LARGE SCALE GENOMIC DNA]</scope>
    <source>
        <strain evidence="10 11">JCM 18388</strain>
    </source>
</reference>
<dbReference type="NCBIfam" id="TIGR03384">
    <property type="entry name" value="betaine_BetI"/>
    <property type="match status" value="1"/>
</dbReference>
<dbReference type="AlphaFoldDB" id="A0A317CDZ9"/>
<dbReference type="Pfam" id="PF00440">
    <property type="entry name" value="TetR_N"/>
    <property type="match status" value="1"/>
</dbReference>
<evidence type="ECO:0000256" key="7">
    <source>
        <dbReference type="HAMAP-Rule" id="MF_00768"/>
    </source>
</evidence>
<dbReference type="GO" id="GO:0003700">
    <property type="term" value="F:DNA-binding transcription factor activity"/>
    <property type="evidence" value="ECO:0007669"/>
    <property type="project" value="UniProtKB-UniRule"/>
</dbReference>
<evidence type="ECO:0000256" key="8">
    <source>
        <dbReference type="PROSITE-ProRule" id="PRU00335"/>
    </source>
</evidence>
<sequence>MPKVGMQPIRRKQLINATIQCIYRHGLLGTTVKKVSDEAGVSTGIINHYFGSKDDMLAATMREILRRHKEIGIHKLNACDTPAERIKALIEINFSAEQTDPATVCTWLAFWAQAMHVPALSRLQRVNSRRLYSNLLFSLKEMLPQDQAVLAAEGLAALIDGLWLRGAFKQDGINAEKAQQVVWSFYQSQITCR</sequence>
<dbReference type="Pfam" id="PF13977">
    <property type="entry name" value="TetR_C_6"/>
    <property type="match status" value="1"/>
</dbReference>
<feature type="domain" description="HTH tetR-type" evidence="9">
    <location>
        <begin position="8"/>
        <end position="68"/>
    </location>
</feature>
<comment type="caution">
    <text evidence="10">The sequence shown here is derived from an EMBL/GenBank/DDBJ whole genome shotgun (WGS) entry which is preliminary data.</text>
</comment>
<evidence type="ECO:0000256" key="4">
    <source>
        <dbReference type="ARBA" id="ARBA00023125"/>
    </source>
</evidence>
<evidence type="ECO:0000313" key="10">
    <source>
        <dbReference type="EMBL" id="PWQ96915.1"/>
    </source>
</evidence>
<comment type="pathway">
    <text evidence="1 7">Amine and polyamine biosynthesis; betaine biosynthesis via choline pathway [regulation].</text>
</comment>
<dbReference type="PROSITE" id="PS01081">
    <property type="entry name" value="HTH_TETR_1"/>
    <property type="match status" value="1"/>
</dbReference>
<dbReference type="HAMAP" id="MF_00768">
    <property type="entry name" value="HTH_type_BetI"/>
    <property type="match status" value="1"/>
</dbReference>
<dbReference type="NCBIfam" id="NF001978">
    <property type="entry name" value="PRK00767.1"/>
    <property type="match status" value="1"/>
</dbReference>
<feature type="DNA-binding region" description="H-T-H motif" evidence="7 8">
    <location>
        <begin position="31"/>
        <end position="50"/>
    </location>
</feature>
<evidence type="ECO:0000256" key="3">
    <source>
        <dbReference type="ARBA" id="ARBA00023015"/>
    </source>
</evidence>
<evidence type="ECO:0000313" key="11">
    <source>
        <dbReference type="Proteomes" id="UP000245539"/>
    </source>
</evidence>
<dbReference type="OrthoDB" id="7618612at2"/>
<evidence type="ECO:0000256" key="2">
    <source>
        <dbReference type="ARBA" id="ARBA00022491"/>
    </source>
</evidence>
<dbReference type="InterPro" id="IPR023772">
    <property type="entry name" value="DNA-bd_HTH_TetR-type_CS"/>
</dbReference>
<dbReference type="PANTHER" id="PTHR43479">
    <property type="entry name" value="ACREF/ENVCD OPERON REPRESSOR-RELATED"/>
    <property type="match status" value="1"/>
</dbReference>
<name>A0A317CDZ9_9GAMM</name>
<dbReference type="PROSITE" id="PS50977">
    <property type="entry name" value="HTH_TETR_2"/>
    <property type="match status" value="1"/>
</dbReference>